<dbReference type="SUPFAM" id="SSF49899">
    <property type="entry name" value="Concanavalin A-like lectins/glucanases"/>
    <property type="match status" value="1"/>
</dbReference>
<dbReference type="Pfam" id="PF04616">
    <property type="entry name" value="Glyco_hydro_43"/>
    <property type="match status" value="1"/>
</dbReference>
<dbReference type="GO" id="GO:0004553">
    <property type="term" value="F:hydrolase activity, hydrolyzing O-glycosyl compounds"/>
    <property type="evidence" value="ECO:0007669"/>
    <property type="project" value="InterPro"/>
</dbReference>
<dbReference type="InterPro" id="IPR023296">
    <property type="entry name" value="Glyco_hydro_beta-prop_sf"/>
</dbReference>
<keyword evidence="8" id="KW-1185">Reference proteome</keyword>
<dbReference type="InterPro" id="IPR013320">
    <property type="entry name" value="ConA-like_dom_sf"/>
</dbReference>
<evidence type="ECO:0000256" key="2">
    <source>
        <dbReference type="ARBA" id="ARBA00022801"/>
    </source>
</evidence>
<accession>A0A1H3LQV7</accession>
<dbReference type="OrthoDB" id="9801455at2"/>
<dbReference type="SUPFAM" id="SSF75005">
    <property type="entry name" value="Arabinanase/levansucrase/invertase"/>
    <property type="match status" value="1"/>
</dbReference>
<evidence type="ECO:0000313" key="8">
    <source>
        <dbReference type="Proteomes" id="UP000198891"/>
    </source>
</evidence>
<dbReference type="PANTHER" id="PTHR42812:SF12">
    <property type="entry name" value="BETA-XYLOSIDASE-RELATED"/>
    <property type="match status" value="1"/>
</dbReference>
<dbReference type="EMBL" id="FNPZ01000001">
    <property type="protein sequence ID" value="SDY66358.1"/>
    <property type="molecule type" value="Genomic_DNA"/>
</dbReference>
<feature type="active site" description="Proton donor" evidence="4">
    <location>
        <position position="175"/>
    </location>
</feature>
<dbReference type="Proteomes" id="UP000198891">
    <property type="component" value="Unassembled WGS sequence"/>
</dbReference>
<feature type="active site" description="Proton acceptor" evidence="4">
    <location>
        <position position="12"/>
    </location>
</feature>
<dbReference type="GO" id="GO:0005975">
    <property type="term" value="P:carbohydrate metabolic process"/>
    <property type="evidence" value="ECO:0007669"/>
    <property type="project" value="InterPro"/>
</dbReference>
<dbReference type="CDD" id="cd18617">
    <property type="entry name" value="GH43_XynB-like"/>
    <property type="match status" value="1"/>
</dbReference>
<keyword evidence="2 6" id="KW-0378">Hydrolase</keyword>
<sequence>MNEPIIAGFHPDPSICRVGDRYYLATSSFEYLPGVPVFTSTDLVNWELLGNALDRPSQLATQPGVGGASGGVYAPTLRHHDGLFWLVTTNIHEVARGHLIVHSKGPEGPWSEPAHVPGLIGIDPDLFWDESGVCHLTWSDVMNGGISSASIDPFTGAVLSTPTHLWNGTGGAHAEGPHLYSRDGWYYLLVAEGGTGAGHMVTVARSRSLEGPFEPDPANPILTHRSTAQPVQATGHADLVELSDGSWALVHLGVRPRGSFPRWHTNGRETFLAGIDWSDGWPVVVEDRFEPPTTTRDFVDTFTAPRLHPRWVSPAVHPAAFAHPGDGGLALEAGRDPESAAAERMLATRVEDMHWSASLDGVGDVALSVRIDDAHQAIVERIGDRVRARIVIGPLDQVLATATVASTSGSLLLRSIPFEAAPGARKGPDLLVLGRTDESGAERELCSIDGRYLSTEVAGGFTGRMLGMEALGDDAMITRFSYATPAHDKDER</sequence>
<evidence type="ECO:0000256" key="3">
    <source>
        <dbReference type="ARBA" id="ARBA00023295"/>
    </source>
</evidence>
<feature type="site" description="Important for catalytic activity, responsible for pKa modulation of the active site Glu and correct orientation of both the proton donor and substrate" evidence="5">
    <location>
        <position position="123"/>
    </location>
</feature>
<keyword evidence="3 6" id="KW-0326">Glycosidase</keyword>
<evidence type="ECO:0000256" key="5">
    <source>
        <dbReference type="PIRSR" id="PIRSR606710-2"/>
    </source>
</evidence>
<dbReference type="Gene3D" id="2.115.10.20">
    <property type="entry name" value="Glycosyl hydrolase domain, family 43"/>
    <property type="match status" value="1"/>
</dbReference>
<dbReference type="AlphaFoldDB" id="A0A1H3LQV7"/>
<evidence type="ECO:0000256" key="6">
    <source>
        <dbReference type="RuleBase" id="RU361187"/>
    </source>
</evidence>
<dbReference type="InterPro" id="IPR051795">
    <property type="entry name" value="Glycosyl_Hydrlase_43"/>
</dbReference>
<gene>
    <name evidence="7" type="ORF">SAMN05216554_1074</name>
</gene>
<name>A0A1H3LQV7_9MICO</name>
<evidence type="ECO:0000313" key="7">
    <source>
        <dbReference type="EMBL" id="SDY66358.1"/>
    </source>
</evidence>
<dbReference type="PANTHER" id="PTHR42812">
    <property type="entry name" value="BETA-XYLOSIDASE"/>
    <property type="match status" value="1"/>
</dbReference>
<evidence type="ECO:0000256" key="4">
    <source>
        <dbReference type="PIRSR" id="PIRSR606710-1"/>
    </source>
</evidence>
<dbReference type="STRING" id="381665.SAMN05216554_1074"/>
<proteinExistence type="inferred from homology"/>
<dbReference type="Gene3D" id="2.60.120.200">
    <property type="match status" value="1"/>
</dbReference>
<dbReference type="RefSeq" id="WP_092549779.1">
    <property type="nucleotide sequence ID" value="NZ_FNPZ01000001.1"/>
</dbReference>
<dbReference type="InterPro" id="IPR006710">
    <property type="entry name" value="Glyco_hydro_43"/>
</dbReference>
<organism evidence="7 8">
    <name type="scientific">Herbiconiux ginsengi</name>
    <dbReference type="NCBI Taxonomy" id="381665"/>
    <lineage>
        <taxon>Bacteria</taxon>
        <taxon>Bacillati</taxon>
        <taxon>Actinomycetota</taxon>
        <taxon>Actinomycetes</taxon>
        <taxon>Micrococcales</taxon>
        <taxon>Microbacteriaceae</taxon>
        <taxon>Herbiconiux</taxon>
    </lineage>
</organism>
<protein>
    <submittedName>
        <fullName evidence="7">Glycosyl hydrolases family 43</fullName>
    </submittedName>
</protein>
<comment type="similarity">
    <text evidence="1 6">Belongs to the glycosyl hydrolase 43 family.</text>
</comment>
<reference evidence="7 8" key="1">
    <citation type="submission" date="2016-10" db="EMBL/GenBank/DDBJ databases">
        <authorList>
            <person name="de Groot N.N."/>
        </authorList>
    </citation>
    <scope>NUCLEOTIDE SEQUENCE [LARGE SCALE GENOMIC DNA]</scope>
    <source>
        <strain evidence="7 8">CGMCC 4.3491</strain>
    </source>
</reference>
<evidence type="ECO:0000256" key="1">
    <source>
        <dbReference type="ARBA" id="ARBA00009865"/>
    </source>
</evidence>